<feature type="compositionally biased region" description="Polar residues" evidence="1">
    <location>
        <begin position="1"/>
        <end position="10"/>
    </location>
</feature>
<evidence type="ECO:0008006" key="4">
    <source>
        <dbReference type="Google" id="ProtNLM"/>
    </source>
</evidence>
<feature type="region of interest" description="Disordered" evidence="1">
    <location>
        <begin position="1"/>
        <end position="39"/>
    </location>
</feature>
<dbReference type="EMBL" id="SPHZ02000005">
    <property type="protein sequence ID" value="KAF0919625.1"/>
    <property type="molecule type" value="Genomic_DNA"/>
</dbReference>
<proteinExistence type="predicted"/>
<feature type="compositionally biased region" description="Low complexity" evidence="1">
    <location>
        <begin position="54"/>
        <end position="75"/>
    </location>
</feature>
<feature type="region of interest" description="Disordered" evidence="1">
    <location>
        <begin position="54"/>
        <end position="89"/>
    </location>
</feature>
<comment type="caution">
    <text evidence="2">The sequence shown here is derived from an EMBL/GenBank/DDBJ whole genome shotgun (WGS) entry which is preliminary data.</text>
</comment>
<dbReference type="AlphaFoldDB" id="A0A6G1E3F8"/>
<evidence type="ECO:0000313" key="3">
    <source>
        <dbReference type="Proteomes" id="UP000479710"/>
    </source>
</evidence>
<name>A0A6G1E3F8_9ORYZ</name>
<sequence>MPKAKPTSNRRLPKPVVAASTKNSWPPVPVSPTSPTPTARSIVHSLGFKKMSLASGSQSPLSQASQAQSDSLLVSGSPQPDFDNDSVPIDIDDDVIEVEDDEDGVEAGSKRKLTSAVCKEFKRVRFNGEVRAKCTYCFKQLSATSTRSLR</sequence>
<organism evidence="2 3">
    <name type="scientific">Oryza meyeriana var. granulata</name>
    <dbReference type="NCBI Taxonomy" id="110450"/>
    <lineage>
        <taxon>Eukaryota</taxon>
        <taxon>Viridiplantae</taxon>
        <taxon>Streptophyta</taxon>
        <taxon>Embryophyta</taxon>
        <taxon>Tracheophyta</taxon>
        <taxon>Spermatophyta</taxon>
        <taxon>Magnoliopsida</taxon>
        <taxon>Liliopsida</taxon>
        <taxon>Poales</taxon>
        <taxon>Poaceae</taxon>
        <taxon>BOP clade</taxon>
        <taxon>Oryzoideae</taxon>
        <taxon>Oryzeae</taxon>
        <taxon>Oryzinae</taxon>
        <taxon>Oryza</taxon>
        <taxon>Oryza meyeriana</taxon>
    </lineage>
</organism>
<evidence type="ECO:0000256" key="1">
    <source>
        <dbReference type="SAM" id="MobiDB-lite"/>
    </source>
</evidence>
<reference evidence="2 3" key="1">
    <citation type="submission" date="2019-11" db="EMBL/GenBank/DDBJ databases">
        <title>Whole genome sequence of Oryza granulata.</title>
        <authorList>
            <person name="Li W."/>
        </authorList>
    </citation>
    <scope>NUCLEOTIDE SEQUENCE [LARGE SCALE GENOMIC DNA]</scope>
    <source>
        <strain evidence="3">cv. Menghai</strain>
        <tissue evidence="2">Leaf</tissue>
    </source>
</reference>
<gene>
    <name evidence="2" type="ORF">E2562_030739</name>
</gene>
<dbReference type="Proteomes" id="UP000479710">
    <property type="component" value="Unassembled WGS sequence"/>
</dbReference>
<accession>A0A6G1E3F8</accession>
<keyword evidence="3" id="KW-1185">Reference proteome</keyword>
<protein>
    <recommendedName>
        <fullName evidence="4">BED-type domain-containing protein</fullName>
    </recommendedName>
</protein>
<evidence type="ECO:0000313" key="2">
    <source>
        <dbReference type="EMBL" id="KAF0919625.1"/>
    </source>
</evidence>
<feature type="compositionally biased region" description="Pro residues" evidence="1">
    <location>
        <begin position="26"/>
        <end position="35"/>
    </location>
</feature>